<sequence length="53" mass="5664">MLLVQKGVCLFLAQPVMAPLTGAPARVMADRARDNGRDVLHAGRDGVVLLPRP</sequence>
<organism evidence="1 2">
    <name type="scientific">Streptomyces gottesmaniae</name>
    <dbReference type="NCBI Taxonomy" id="3075518"/>
    <lineage>
        <taxon>Bacteria</taxon>
        <taxon>Bacillati</taxon>
        <taxon>Actinomycetota</taxon>
        <taxon>Actinomycetes</taxon>
        <taxon>Kitasatosporales</taxon>
        <taxon>Streptomycetaceae</taxon>
        <taxon>Streptomyces</taxon>
    </lineage>
</organism>
<evidence type="ECO:0000313" key="1">
    <source>
        <dbReference type="EMBL" id="MDT0567696.1"/>
    </source>
</evidence>
<dbReference type="Proteomes" id="UP001180737">
    <property type="component" value="Unassembled WGS sequence"/>
</dbReference>
<protein>
    <submittedName>
        <fullName evidence="1">Uncharacterized protein</fullName>
    </submittedName>
</protein>
<evidence type="ECO:0000313" key="2">
    <source>
        <dbReference type="Proteomes" id="UP001180737"/>
    </source>
</evidence>
<dbReference type="RefSeq" id="WP_157856719.1">
    <property type="nucleotide sequence ID" value="NZ_JAVRFJ010000006.1"/>
</dbReference>
<reference evidence="1" key="1">
    <citation type="submission" date="2024-05" db="EMBL/GenBank/DDBJ databases">
        <title>30 novel species of actinomycetes from the DSMZ collection.</title>
        <authorList>
            <person name="Nouioui I."/>
        </authorList>
    </citation>
    <scope>NUCLEOTIDE SEQUENCE</scope>
    <source>
        <strain evidence="1">DSM 3412</strain>
    </source>
</reference>
<gene>
    <name evidence="1" type="ORF">RM704_09470</name>
</gene>
<name>A0ABU2YUN3_9ACTN</name>
<accession>A0ABU2YUN3</accession>
<comment type="caution">
    <text evidence="1">The sequence shown here is derived from an EMBL/GenBank/DDBJ whole genome shotgun (WGS) entry which is preliminary data.</text>
</comment>
<proteinExistence type="predicted"/>
<keyword evidence="2" id="KW-1185">Reference proteome</keyword>
<dbReference type="EMBL" id="JAVRFJ010000006">
    <property type="protein sequence ID" value="MDT0567696.1"/>
    <property type="molecule type" value="Genomic_DNA"/>
</dbReference>